<proteinExistence type="predicted"/>
<protein>
    <submittedName>
        <fullName evidence="1">Uncharacterized protein</fullName>
    </submittedName>
</protein>
<keyword evidence="2" id="KW-1185">Reference proteome</keyword>
<evidence type="ECO:0000313" key="1">
    <source>
        <dbReference type="EMBL" id="MDI3409293.1"/>
    </source>
</evidence>
<feature type="non-terminal residue" evidence="1">
    <location>
        <position position="1"/>
    </location>
</feature>
<reference evidence="1 2" key="1">
    <citation type="submission" date="2023-05" db="EMBL/GenBank/DDBJ databases">
        <title>Draft genome sequence of Streptomyces sp. B-S-A6 isolated from a cave soil in Thailand.</title>
        <authorList>
            <person name="Chamroensaksri N."/>
            <person name="Muangham S."/>
        </authorList>
    </citation>
    <scope>NUCLEOTIDE SEQUENCE [LARGE SCALE GENOMIC DNA]</scope>
    <source>
        <strain evidence="1 2">B-S-A6</strain>
    </source>
</reference>
<organism evidence="1 2">
    <name type="scientific">Streptomyces cavernicola</name>
    <dbReference type="NCBI Taxonomy" id="3043613"/>
    <lineage>
        <taxon>Bacteria</taxon>
        <taxon>Bacillati</taxon>
        <taxon>Actinomycetota</taxon>
        <taxon>Actinomycetes</taxon>
        <taxon>Kitasatosporales</taxon>
        <taxon>Streptomycetaceae</taxon>
        <taxon>Streptomyces</taxon>
    </lineage>
</organism>
<dbReference type="Proteomes" id="UP001223978">
    <property type="component" value="Unassembled WGS sequence"/>
</dbReference>
<gene>
    <name evidence="1" type="ORF">QIS96_36420</name>
</gene>
<evidence type="ECO:0000313" key="2">
    <source>
        <dbReference type="Proteomes" id="UP001223978"/>
    </source>
</evidence>
<name>A0ABT6SM71_9ACTN</name>
<dbReference type="EMBL" id="JASCIQ010000066">
    <property type="protein sequence ID" value="MDI3409293.1"/>
    <property type="molecule type" value="Genomic_DNA"/>
</dbReference>
<sequence length="122" mass="13849">QRGKDSRRELYGQFLTALNEAAESLWVVGLGDRRTSEVERLDELLRAEVHRTGLYSLREQVMILATEDVRRVADQAVDRVREYRDCLISGSDGGSPEEAAAMDAYKSTIKVLRQAMRDDMTN</sequence>
<dbReference type="RefSeq" id="WP_282547163.1">
    <property type="nucleotide sequence ID" value="NZ_JASCIQ010000066.1"/>
</dbReference>
<comment type="caution">
    <text evidence="1">The sequence shown here is derived from an EMBL/GenBank/DDBJ whole genome shotgun (WGS) entry which is preliminary data.</text>
</comment>
<accession>A0ABT6SM71</accession>